<dbReference type="PROSITE" id="PS00055">
    <property type="entry name" value="RIBOSOMAL_S12"/>
    <property type="match status" value="1"/>
</dbReference>
<gene>
    <name evidence="4" type="ORF">EW145_g2745</name>
</gene>
<evidence type="ECO:0000256" key="1">
    <source>
        <dbReference type="ARBA" id="ARBA00005657"/>
    </source>
</evidence>
<dbReference type="OrthoDB" id="9972683at2759"/>
<dbReference type="SUPFAM" id="SSF50249">
    <property type="entry name" value="Nucleic acid-binding proteins"/>
    <property type="match status" value="1"/>
</dbReference>
<keyword evidence="2" id="KW-0689">Ribosomal protein</keyword>
<dbReference type="InterPro" id="IPR012340">
    <property type="entry name" value="NA-bd_OB-fold"/>
</dbReference>
<dbReference type="Pfam" id="PF00164">
    <property type="entry name" value="Ribosom_S12_S23"/>
    <property type="match status" value="1"/>
</dbReference>
<dbReference type="Proteomes" id="UP000308199">
    <property type="component" value="Unassembled WGS sequence"/>
</dbReference>
<dbReference type="GO" id="GO:0016747">
    <property type="term" value="F:acyltransferase activity, transferring groups other than amino-acyl groups"/>
    <property type="evidence" value="ECO:0007669"/>
    <property type="project" value="InterPro"/>
</dbReference>
<proteinExistence type="inferred from homology"/>
<evidence type="ECO:0000256" key="3">
    <source>
        <dbReference type="ARBA" id="ARBA00023274"/>
    </source>
</evidence>
<dbReference type="SUPFAM" id="SSF53474">
    <property type="entry name" value="alpha/beta-Hydrolases"/>
    <property type="match status" value="3"/>
</dbReference>
<dbReference type="AlphaFoldDB" id="A0A4S4LA76"/>
<dbReference type="GO" id="GO:0006412">
    <property type="term" value="P:translation"/>
    <property type="evidence" value="ECO:0007669"/>
    <property type="project" value="InterPro"/>
</dbReference>
<comment type="caution">
    <text evidence="4">The sequence shown here is derived from an EMBL/GenBank/DDBJ whole genome shotgun (WGS) entry which is preliminary data.</text>
</comment>
<dbReference type="GO" id="GO:0003735">
    <property type="term" value="F:structural constituent of ribosome"/>
    <property type="evidence" value="ECO:0007669"/>
    <property type="project" value="InterPro"/>
</dbReference>
<accession>A0A4S4LA76</accession>
<name>A0A4S4LA76_9AGAM</name>
<dbReference type="PANTHER" id="PTHR32268">
    <property type="entry name" value="HOMOSERINE O-ACETYLTRANSFERASE"/>
    <property type="match status" value="1"/>
</dbReference>
<evidence type="ECO:0000313" key="5">
    <source>
        <dbReference type="Proteomes" id="UP000308199"/>
    </source>
</evidence>
<evidence type="ECO:0008006" key="6">
    <source>
        <dbReference type="Google" id="ProtNLM"/>
    </source>
</evidence>
<evidence type="ECO:0000313" key="4">
    <source>
        <dbReference type="EMBL" id="THH08385.1"/>
    </source>
</evidence>
<comment type="similarity">
    <text evidence="1">Belongs to the universal ribosomal protein uS12 family.</text>
</comment>
<organism evidence="4 5">
    <name type="scientific">Phellinidium pouzarii</name>
    <dbReference type="NCBI Taxonomy" id="167371"/>
    <lineage>
        <taxon>Eukaryota</taxon>
        <taxon>Fungi</taxon>
        <taxon>Dikarya</taxon>
        <taxon>Basidiomycota</taxon>
        <taxon>Agaricomycotina</taxon>
        <taxon>Agaricomycetes</taxon>
        <taxon>Hymenochaetales</taxon>
        <taxon>Hymenochaetaceae</taxon>
        <taxon>Phellinidium</taxon>
    </lineage>
</organism>
<protein>
    <recommendedName>
        <fullName evidence="6">40S ribosomal protein S23</fullName>
    </recommendedName>
</protein>
<dbReference type="GO" id="GO:0015935">
    <property type="term" value="C:small ribosomal subunit"/>
    <property type="evidence" value="ECO:0007669"/>
    <property type="project" value="InterPro"/>
</dbReference>
<dbReference type="InterPro" id="IPR008220">
    <property type="entry name" value="HAT_MetX-like"/>
</dbReference>
<dbReference type="NCBIfam" id="TIGR00982">
    <property type="entry name" value="uS12_E_A"/>
    <property type="match status" value="1"/>
</dbReference>
<dbReference type="InterPro" id="IPR005680">
    <property type="entry name" value="Ribosomal_uS12_euk/arc"/>
</dbReference>
<dbReference type="Gene3D" id="2.40.50.140">
    <property type="entry name" value="Nucleic acid-binding proteins"/>
    <property type="match status" value="1"/>
</dbReference>
<reference evidence="4 5" key="1">
    <citation type="submission" date="2019-02" db="EMBL/GenBank/DDBJ databases">
        <title>Genome sequencing of the rare red list fungi Phellinidium pouzarii.</title>
        <authorList>
            <person name="Buettner E."/>
            <person name="Kellner H."/>
        </authorList>
    </citation>
    <scope>NUCLEOTIDE SEQUENCE [LARGE SCALE GENOMIC DNA]</scope>
    <source>
        <strain evidence="4 5">DSM 108285</strain>
    </source>
</reference>
<dbReference type="FunFam" id="2.40.50.140:FF:000007">
    <property type="entry name" value="40S ribosomal protein S23"/>
    <property type="match status" value="1"/>
</dbReference>
<keyword evidence="3" id="KW-0687">Ribonucleoprotein</keyword>
<keyword evidence="5" id="KW-1185">Reference proteome</keyword>
<dbReference type="PANTHER" id="PTHR32268:SF15">
    <property type="entry name" value="HOMOSERINE ACETYLTRANSFERASE FAMILY PROTEIN (AFU_ORTHOLOGUE AFUA_1G15350)"/>
    <property type="match status" value="1"/>
</dbReference>
<dbReference type="CDD" id="cd03367">
    <property type="entry name" value="Ribosomal_S23"/>
    <property type="match status" value="1"/>
</dbReference>
<evidence type="ECO:0000256" key="2">
    <source>
        <dbReference type="ARBA" id="ARBA00022980"/>
    </source>
</evidence>
<dbReference type="InterPro" id="IPR029058">
    <property type="entry name" value="AB_hydrolase_fold"/>
</dbReference>
<dbReference type="InterPro" id="IPR006032">
    <property type="entry name" value="Ribosomal_uS12"/>
</dbReference>
<sequence length="772" mass="85888">MTDDKVDDGTIRYFHHGRFRVAGGVLPDAITAYQTFGNAANPCIVFPTCYGGKLDVFFAVEHCKSSSYLNLDYHDDSQPSPHNGPYFPVVSYEDNIRAQHAVLTKVLGIQKLYSVIGFIAICGSARTSPHNICFLEGPKAALIASKDFDNGHYKSLPQFGIRAFGRVYSAWAYGQTWFRNHGYLQDGKRVFPDLDSFLREDWEAGFLSGWDANDLITLLHTWQTGDISLIRNEGNFGACLTSIEAQGLIMPSKTDLYFPPEDSVAELSFLKNAKLVVIDSVWGHMAGGGSNARDNDFLTNELSLSSLDPLLGQRTWMTLDNAETAGGVLPNAITAYRTYGNPENPCIVFPTCYGAKMRLGSQDYLVGENKALDLKKYYVVTFALFSNGEVLSSSPSNTSQPHNGPYFPAVSYQDNIRAQHAVLTKKLGVKQLYCVVETALIILFRAKAYHWAAMYPDFVEKFIAICSSARTSPHNKCFLEGPKAALVASKDFSGGHYTSTPYHGIRAFARVYSAWAYGQTWFRERKYLFDGLFPDLDAWLYEKWEGPYCANWDANDMLGILHTWQNGDISQGGDLEAALKSIKAKALIMPCKTDLYFPPEDSELEVSHLKDAQLVIIPSVWGHVANKPRGLQAARKLRNDRRENRWADKAYKKRALGNIYKTSPTGGSSHAKGIVLEKVGVEAKQPNSAIRKCVRVQLIKNGKKVTAFVPNDGCLNFVDENDEVLISGFGRRGKAKGDIPGVRFKIVKVSGVGLLALWKEKKVRDFALYLDF</sequence>
<dbReference type="EMBL" id="SGPK01000102">
    <property type="protein sequence ID" value="THH08385.1"/>
    <property type="molecule type" value="Genomic_DNA"/>
</dbReference>
<dbReference type="Gene3D" id="3.40.50.1820">
    <property type="entry name" value="alpha/beta hydrolase"/>
    <property type="match status" value="3"/>
</dbReference>